<dbReference type="GO" id="GO:0004803">
    <property type="term" value="F:transposase activity"/>
    <property type="evidence" value="ECO:0007669"/>
    <property type="project" value="InterPro"/>
</dbReference>
<dbReference type="SUPFAM" id="SSF143422">
    <property type="entry name" value="Transposase IS200-like"/>
    <property type="match status" value="1"/>
</dbReference>
<sequence length="220" mass="25904">MNRHITFSEGEYYHVYNRGVEKRQVFMDDPDHVRFQRMLFYANGDSPTVYKLLAGDVLDPKGRGNAQCAMGAYVLMPNHFHLLVRATNDTGITEFMRKLTTGYTMYFNKKYQRVGPLFQGTFKAEYVSRDEYLKYLFAYIHLNPVKLIDPTWRKEGIKDPAAAKKYLSAYVYSSMQDWQGRQRIESPILSVKDFPEYFEHAEQFDEYISDWLNFQGSTLE</sequence>
<name>A0A1G2CYX8_9BACT</name>
<dbReference type="GO" id="GO:0006313">
    <property type="term" value="P:DNA transposition"/>
    <property type="evidence" value="ECO:0007669"/>
    <property type="project" value="InterPro"/>
</dbReference>
<dbReference type="InterPro" id="IPR002686">
    <property type="entry name" value="Transposase_17"/>
</dbReference>
<feature type="domain" description="Transposase IS200-like" evidence="1">
    <location>
        <begin position="8"/>
        <end position="143"/>
    </location>
</feature>
<dbReference type="PANTHER" id="PTHR34322">
    <property type="entry name" value="TRANSPOSASE, Y1_TNP DOMAIN-CONTAINING"/>
    <property type="match status" value="1"/>
</dbReference>
<dbReference type="Proteomes" id="UP000177122">
    <property type="component" value="Unassembled WGS sequence"/>
</dbReference>
<evidence type="ECO:0000259" key="1">
    <source>
        <dbReference type="SMART" id="SM01321"/>
    </source>
</evidence>
<dbReference type="Gene3D" id="3.30.70.1290">
    <property type="entry name" value="Transposase IS200-like"/>
    <property type="match status" value="1"/>
</dbReference>
<protein>
    <recommendedName>
        <fullName evidence="1">Transposase IS200-like domain-containing protein</fullName>
    </recommendedName>
</protein>
<evidence type="ECO:0000313" key="2">
    <source>
        <dbReference type="EMBL" id="OGZ06477.1"/>
    </source>
</evidence>
<gene>
    <name evidence="2" type="ORF">A2845_06180</name>
</gene>
<dbReference type="SMART" id="SM01321">
    <property type="entry name" value="Y1_Tnp"/>
    <property type="match status" value="1"/>
</dbReference>
<dbReference type="InterPro" id="IPR036515">
    <property type="entry name" value="Transposase_17_sf"/>
</dbReference>
<comment type="caution">
    <text evidence="2">The sequence shown here is derived from an EMBL/GenBank/DDBJ whole genome shotgun (WGS) entry which is preliminary data.</text>
</comment>
<accession>A0A1G2CYX8</accession>
<organism evidence="2 3">
    <name type="scientific">Candidatus Lloydbacteria bacterium RIFCSPHIGHO2_01_FULL_49_22</name>
    <dbReference type="NCBI Taxonomy" id="1798658"/>
    <lineage>
        <taxon>Bacteria</taxon>
        <taxon>Candidatus Lloydiibacteriota</taxon>
    </lineage>
</organism>
<dbReference type="Pfam" id="PF01797">
    <property type="entry name" value="Y1_Tnp"/>
    <property type="match status" value="1"/>
</dbReference>
<dbReference type="EMBL" id="MHLI01000002">
    <property type="protein sequence ID" value="OGZ06477.1"/>
    <property type="molecule type" value="Genomic_DNA"/>
</dbReference>
<reference evidence="2 3" key="1">
    <citation type="journal article" date="2016" name="Nat. Commun.">
        <title>Thousands of microbial genomes shed light on interconnected biogeochemical processes in an aquifer system.</title>
        <authorList>
            <person name="Anantharaman K."/>
            <person name="Brown C.T."/>
            <person name="Hug L.A."/>
            <person name="Sharon I."/>
            <person name="Castelle C.J."/>
            <person name="Probst A.J."/>
            <person name="Thomas B.C."/>
            <person name="Singh A."/>
            <person name="Wilkins M.J."/>
            <person name="Karaoz U."/>
            <person name="Brodie E.L."/>
            <person name="Williams K.H."/>
            <person name="Hubbard S.S."/>
            <person name="Banfield J.F."/>
        </authorList>
    </citation>
    <scope>NUCLEOTIDE SEQUENCE [LARGE SCALE GENOMIC DNA]</scope>
</reference>
<dbReference type="AlphaFoldDB" id="A0A1G2CYX8"/>
<evidence type="ECO:0000313" key="3">
    <source>
        <dbReference type="Proteomes" id="UP000177122"/>
    </source>
</evidence>
<dbReference type="GO" id="GO:0003677">
    <property type="term" value="F:DNA binding"/>
    <property type="evidence" value="ECO:0007669"/>
    <property type="project" value="InterPro"/>
</dbReference>
<proteinExistence type="predicted"/>
<dbReference type="PANTHER" id="PTHR34322:SF2">
    <property type="entry name" value="TRANSPOSASE IS200-LIKE DOMAIN-CONTAINING PROTEIN"/>
    <property type="match status" value="1"/>
</dbReference>